<name>A0ABV5ZSP9_9PSEU</name>
<organism evidence="3 4">
    <name type="scientific">Allokutzneria oryzae</name>
    <dbReference type="NCBI Taxonomy" id="1378989"/>
    <lineage>
        <taxon>Bacteria</taxon>
        <taxon>Bacillati</taxon>
        <taxon>Actinomycetota</taxon>
        <taxon>Actinomycetes</taxon>
        <taxon>Pseudonocardiales</taxon>
        <taxon>Pseudonocardiaceae</taxon>
        <taxon>Allokutzneria</taxon>
    </lineage>
</organism>
<dbReference type="PANTHER" id="PTHR19136:SF81">
    <property type="entry name" value="MOLYBDENUM COFACTOR GUANYLYLTRANSFERASE"/>
    <property type="match status" value="1"/>
</dbReference>
<sequence length="185" mass="19195">MDVIVLAGGAGSRLGGRDKAAVLLAGRPLLDRLLDAVPADSRVVVVGPVREVPRPVVWAREDPPGGGPVAALAAGLADVPEGSGLVAVLAVDQPGVTSATLVRLRAALTADADGVVLTDADDRPQWLVGVWRTERLRAALPLRTEGAALGRTLAALSVLRIPAENAEAHDVDTPEDLVRWRARAE</sequence>
<keyword evidence="4" id="KW-1185">Reference proteome</keyword>
<protein>
    <submittedName>
        <fullName evidence="3">Molybdenum cofactor guanylyltransferase</fullName>
    </submittedName>
</protein>
<dbReference type="Gene3D" id="3.90.550.10">
    <property type="entry name" value="Spore Coat Polysaccharide Biosynthesis Protein SpsA, Chain A"/>
    <property type="match status" value="1"/>
</dbReference>
<dbReference type="GO" id="GO:0016779">
    <property type="term" value="F:nucleotidyltransferase activity"/>
    <property type="evidence" value="ECO:0007669"/>
    <property type="project" value="UniProtKB-KW"/>
</dbReference>
<dbReference type="Proteomes" id="UP001589693">
    <property type="component" value="Unassembled WGS sequence"/>
</dbReference>
<evidence type="ECO:0000313" key="3">
    <source>
        <dbReference type="EMBL" id="MFB9903905.1"/>
    </source>
</evidence>
<evidence type="ECO:0000256" key="1">
    <source>
        <dbReference type="ARBA" id="ARBA00022679"/>
    </source>
</evidence>
<dbReference type="Pfam" id="PF12804">
    <property type="entry name" value="NTP_transf_3"/>
    <property type="match status" value="1"/>
</dbReference>
<keyword evidence="3" id="KW-0548">Nucleotidyltransferase</keyword>
<dbReference type="EMBL" id="JBHLZU010000006">
    <property type="protein sequence ID" value="MFB9903905.1"/>
    <property type="molecule type" value="Genomic_DNA"/>
</dbReference>
<dbReference type="InterPro" id="IPR025877">
    <property type="entry name" value="MobA-like_NTP_Trfase"/>
</dbReference>
<feature type="domain" description="MobA-like NTP transferase" evidence="2">
    <location>
        <begin position="3"/>
        <end position="145"/>
    </location>
</feature>
<accession>A0ABV5ZSP9</accession>
<dbReference type="RefSeq" id="WP_377851065.1">
    <property type="nucleotide sequence ID" value="NZ_JBHLZU010000006.1"/>
</dbReference>
<reference evidence="3 4" key="1">
    <citation type="submission" date="2024-09" db="EMBL/GenBank/DDBJ databases">
        <authorList>
            <person name="Sun Q."/>
            <person name="Mori K."/>
        </authorList>
    </citation>
    <scope>NUCLEOTIDE SEQUENCE [LARGE SCALE GENOMIC DNA]</scope>
    <source>
        <strain evidence="3 4">TBRC 7907</strain>
    </source>
</reference>
<gene>
    <name evidence="3" type="ORF">ACFFQA_08140</name>
</gene>
<dbReference type="InterPro" id="IPR029044">
    <property type="entry name" value="Nucleotide-diphossugar_trans"/>
</dbReference>
<evidence type="ECO:0000259" key="2">
    <source>
        <dbReference type="Pfam" id="PF12804"/>
    </source>
</evidence>
<evidence type="ECO:0000313" key="4">
    <source>
        <dbReference type="Proteomes" id="UP001589693"/>
    </source>
</evidence>
<dbReference type="SUPFAM" id="SSF53448">
    <property type="entry name" value="Nucleotide-diphospho-sugar transferases"/>
    <property type="match status" value="1"/>
</dbReference>
<comment type="caution">
    <text evidence="3">The sequence shown here is derived from an EMBL/GenBank/DDBJ whole genome shotgun (WGS) entry which is preliminary data.</text>
</comment>
<dbReference type="PANTHER" id="PTHR19136">
    <property type="entry name" value="MOLYBDENUM COFACTOR GUANYLYLTRANSFERASE"/>
    <property type="match status" value="1"/>
</dbReference>
<keyword evidence="1" id="KW-0808">Transferase</keyword>
<proteinExistence type="predicted"/>